<feature type="compositionally biased region" description="Polar residues" evidence="1">
    <location>
        <begin position="180"/>
        <end position="192"/>
    </location>
</feature>
<dbReference type="PROSITE" id="PS51173">
    <property type="entry name" value="CBM2"/>
    <property type="match status" value="1"/>
</dbReference>
<dbReference type="GO" id="GO:0004553">
    <property type="term" value="F:hydrolase activity, hydrolyzing O-glycosyl compounds"/>
    <property type="evidence" value="ECO:0007669"/>
    <property type="project" value="InterPro"/>
</dbReference>
<evidence type="ECO:0000259" key="3">
    <source>
        <dbReference type="PROSITE" id="PS51173"/>
    </source>
</evidence>
<feature type="domain" description="CBM2" evidence="3">
    <location>
        <begin position="26"/>
        <end position="133"/>
    </location>
</feature>
<dbReference type="AlphaFoldDB" id="A0A6F8YBZ6"/>
<sequence length="192" mass="18963">MARVRTLLAALLALGAGTAGIMVVAAPAQAAAVTATFSKVQDWGSGYEAKMTVTNGTGASVTGWTVAFDLPPGTGVGSYWDALLTSSGNRHTFRNRDYNGTIAAGASTTFGWIGSGSGVPAGCTVNGAPCGGGPAPTTPPPTSAPPTSAPRPPLRRPRHRPPPAPRSPATASCASAGPSCATSRGSRSSCAA</sequence>
<dbReference type="GO" id="GO:0030247">
    <property type="term" value="F:polysaccharide binding"/>
    <property type="evidence" value="ECO:0007669"/>
    <property type="project" value="UniProtKB-UniRule"/>
</dbReference>
<feature type="chain" id="PRO_5026013575" description="CBM2 domain-containing protein" evidence="2">
    <location>
        <begin position="31"/>
        <end position="192"/>
    </location>
</feature>
<dbReference type="SMART" id="SM00637">
    <property type="entry name" value="CBD_II"/>
    <property type="match status" value="1"/>
</dbReference>
<proteinExistence type="predicted"/>
<dbReference type="SUPFAM" id="SSF49384">
    <property type="entry name" value="Carbohydrate-binding domain"/>
    <property type="match status" value="1"/>
</dbReference>
<name>A0A6F8YBZ6_9ACTN</name>
<evidence type="ECO:0000256" key="2">
    <source>
        <dbReference type="SAM" id="SignalP"/>
    </source>
</evidence>
<dbReference type="KEGG" id="psuu:Psuf_009670"/>
<evidence type="ECO:0000313" key="4">
    <source>
        <dbReference type="EMBL" id="BCB83654.1"/>
    </source>
</evidence>
<evidence type="ECO:0000256" key="1">
    <source>
        <dbReference type="SAM" id="MobiDB-lite"/>
    </source>
</evidence>
<gene>
    <name evidence="4" type="ORF">Psuf_009670</name>
</gene>
<dbReference type="Pfam" id="PF00553">
    <property type="entry name" value="CBM_2"/>
    <property type="match status" value="1"/>
</dbReference>
<dbReference type="Proteomes" id="UP000503011">
    <property type="component" value="Chromosome"/>
</dbReference>
<protein>
    <recommendedName>
        <fullName evidence="3">CBM2 domain-containing protein</fullName>
    </recommendedName>
</protein>
<keyword evidence="5" id="KW-1185">Reference proteome</keyword>
<dbReference type="GO" id="GO:0005975">
    <property type="term" value="P:carbohydrate metabolic process"/>
    <property type="evidence" value="ECO:0007669"/>
    <property type="project" value="InterPro"/>
</dbReference>
<dbReference type="Gene3D" id="2.60.40.290">
    <property type="match status" value="1"/>
</dbReference>
<accession>A0A6F8YBZ6</accession>
<organism evidence="4 5">
    <name type="scientific">Phytohabitans suffuscus</name>
    <dbReference type="NCBI Taxonomy" id="624315"/>
    <lineage>
        <taxon>Bacteria</taxon>
        <taxon>Bacillati</taxon>
        <taxon>Actinomycetota</taxon>
        <taxon>Actinomycetes</taxon>
        <taxon>Micromonosporales</taxon>
        <taxon>Micromonosporaceae</taxon>
    </lineage>
</organism>
<dbReference type="InterPro" id="IPR001919">
    <property type="entry name" value="CBD2"/>
</dbReference>
<dbReference type="EMBL" id="AP022871">
    <property type="protein sequence ID" value="BCB83654.1"/>
    <property type="molecule type" value="Genomic_DNA"/>
</dbReference>
<reference evidence="4 5" key="1">
    <citation type="submission" date="2020-03" db="EMBL/GenBank/DDBJ databases">
        <title>Whole genome shotgun sequence of Phytohabitans suffuscus NBRC 105367.</title>
        <authorList>
            <person name="Komaki H."/>
            <person name="Tamura T."/>
        </authorList>
    </citation>
    <scope>NUCLEOTIDE SEQUENCE [LARGE SCALE GENOMIC DNA]</scope>
    <source>
        <strain evidence="4 5">NBRC 105367</strain>
    </source>
</reference>
<reference evidence="4 5" key="2">
    <citation type="submission" date="2020-03" db="EMBL/GenBank/DDBJ databases">
        <authorList>
            <person name="Ichikawa N."/>
            <person name="Kimura A."/>
            <person name="Kitahashi Y."/>
            <person name="Uohara A."/>
        </authorList>
    </citation>
    <scope>NUCLEOTIDE SEQUENCE [LARGE SCALE GENOMIC DNA]</scope>
    <source>
        <strain evidence="4 5">NBRC 105367</strain>
    </source>
</reference>
<evidence type="ECO:0000313" key="5">
    <source>
        <dbReference type="Proteomes" id="UP000503011"/>
    </source>
</evidence>
<dbReference type="InterPro" id="IPR008965">
    <property type="entry name" value="CBM2/CBM3_carb-bd_dom_sf"/>
</dbReference>
<feature type="compositionally biased region" description="Pro residues" evidence="1">
    <location>
        <begin position="136"/>
        <end position="152"/>
    </location>
</feature>
<dbReference type="InterPro" id="IPR012291">
    <property type="entry name" value="CBM2_carb-bd_dom_sf"/>
</dbReference>
<keyword evidence="2" id="KW-0732">Signal</keyword>
<feature type="signal peptide" evidence="2">
    <location>
        <begin position="1"/>
        <end position="30"/>
    </location>
</feature>
<feature type="region of interest" description="Disordered" evidence="1">
    <location>
        <begin position="132"/>
        <end position="192"/>
    </location>
</feature>
<feature type="compositionally biased region" description="Low complexity" evidence="1">
    <location>
        <begin position="167"/>
        <end position="176"/>
    </location>
</feature>